<dbReference type="InterPro" id="IPR051043">
    <property type="entry name" value="Sulfatase_Mod_Factor_Kinase"/>
</dbReference>
<feature type="compositionally biased region" description="Polar residues" evidence="1">
    <location>
        <begin position="313"/>
        <end position="325"/>
    </location>
</feature>
<feature type="compositionally biased region" description="Polar residues" evidence="1">
    <location>
        <begin position="945"/>
        <end position="963"/>
    </location>
</feature>
<feature type="region of interest" description="Disordered" evidence="1">
    <location>
        <begin position="881"/>
        <end position="963"/>
    </location>
</feature>
<dbReference type="GO" id="GO:0004197">
    <property type="term" value="F:cysteine-type endopeptidase activity"/>
    <property type="evidence" value="ECO:0007669"/>
    <property type="project" value="InterPro"/>
</dbReference>
<keyword evidence="6" id="KW-1185">Reference proteome</keyword>
<evidence type="ECO:0000256" key="1">
    <source>
        <dbReference type="SAM" id="MobiDB-lite"/>
    </source>
</evidence>
<dbReference type="RefSeq" id="WP_312641604.1">
    <property type="nucleotide sequence ID" value="NZ_CP116967.1"/>
</dbReference>
<dbReference type="InterPro" id="IPR011600">
    <property type="entry name" value="Pept_C14_caspase"/>
</dbReference>
<feature type="compositionally biased region" description="Low complexity" evidence="1">
    <location>
        <begin position="895"/>
        <end position="919"/>
    </location>
</feature>
<feature type="domain" description="Sulfatase-modifying factor enzyme-like" evidence="4">
    <location>
        <begin position="994"/>
        <end position="1248"/>
    </location>
</feature>
<protein>
    <submittedName>
        <fullName evidence="5">SUMF1/EgtB/PvdO family nonheme iron enzyme</fullName>
    </submittedName>
</protein>
<evidence type="ECO:0000313" key="5">
    <source>
        <dbReference type="EMBL" id="WNM57291.1"/>
    </source>
</evidence>
<dbReference type="PANTHER" id="PTHR23150:SF19">
    <property type="entry name" value="FORMYLGLYCINE-GENERATING ENZYME"/>
    <property type="match status" value="1"/>
</dbReference>
<accession>A0AA96G9C0</accession>
<feature type="domain" description="Peptidase C14 caspase" evidence="3">
    <location>
        <begin position="65"/>
        <end position="282"/>
    </location>
</feature>
<reference evidence="5 6" key="1">
    <citation type="submission" date="2023-01" db="EMBL/GenBank/DDBJ databases">
        <title>Cultivation and genomic characterization of new, ubiquitous marine nitrite-oxidizing bacteria from the Nitrospirales.</title>
        <authorList>
            <person name="Mueller A.J."/>
            <person name="Daebeler A."/>
            <person name="Herbold C.W."/>
            <person name="Kirkegaard R.H."/>
            <person name="Daims H."/>
        </authorList>
    </citation>
    <scope>NUCLEOTIDE SEQUENCE [LARGE SCALE GENOMIC DNA]</scope>
    <source>
        <strain evidence="5 6">VA</strain>
    </source>
</reference>
<dbReference type="KEGG" id="nall:PP769_15125"/>
<dbReference type="InterPro" id="IPR016187">
    <property type="entry name" value="CTDL_fold"/>
</dbReference>
<sequence>MSDCILHHPIQTKGSFHSPGVLLLSFLLCSLTALFFPNQAHADTSSNTVNGKVPAQYIAESQGKSWAVIIGIDKYLNLAGLAYAVDDAKSVARMLGRQGFTVTSLYNTQATKQAILQELRHNLVTQVQKNDRVLIFFAGHIGETPGKEKQQPVGYMMPVDTEPGLLAETAISVDLLRELSESLPAKQVLFLIDICYGGIAGRSQRSFPPMTSNYLKMIASEPARQLITAGGTGQQALAGPKWKHSVFTYYLLEGIGKGKGDLNGDGIIPTSELFAFLDEHVQSAALTHKHVQRPEMWGLTADKGEFVFIPEKSSSNPQVANTPNRQGKESNPAAGTVETIVGLLKSFGNPLDIFNNVPSGKSDQADKQKTVEEEAAALEAEREKFELQALQSLKEQRQREKDLQAQLAEAQRLAAEEERRRVAAEQARQEQEALLAEQQAALKAEQARVAAEEEHRRQVLAEQEQTRLAQLAEAQRLAAEEERRRVAAEQARQEQEALLAEQQAALKAEQARVAAEEKQRQLALAQLAEAQRLAAEEERRRVAAEQARQEQEALLAEQLAALKAQQARVAAEEKQRQLALAQLAEAQRLAAEEERRRVAAEQARQEQEALLVQQQAALKAQQAKLAAEEERRKQLLAQQEREFQTQLAIVQRMVAEEERRRVEAEKARLAAEEQKRKQLLAERELTRQTQLAEARRMAEEQARIEAEEQRRKEALAKQELTRQIQLAEARRMAEEQARIEAEEQRRKEALAKQELTRQIQLAEARRVAEEQARIEAEEQRRKEALAKQELTRQTQLAEARRVAEEQTRIKQEAAMKAEQARLAALEEEREQVARLKQEAALKAEKARLAAEEHQRQQAEEARRLANLEEERRRIAAERERKELEAKVAQPQIIVPNGGNDPAGPSSGSSPTPATISASTPSPPSPPAIEPSSNENSGFFGFFKNMFQNDSSSQPAATDQPNASQPEPILEARLHQQDLTGAVESALSGKDDVPMILIPAGEFRMGSTEDQISSLIKDFEGVQFNAFQAEIPQRQITLKAYYIDQYEVSYHHYRAFLESTGRAAPAFWENERFHKPDHPVLGVTWYDATAYCTWAGKRLPTEAEWEYAARGPQGYAYPWGNSWDPQRTNTASYWAGKNFSSMAKWGEWMQTALDRGKAGPLEVGTFSNGVSPFGIHDMAGNVSEWVFDWYTPYENQPTLIHNPNGADSGTMKVHRGGSWSVSSIFARSTYRARENPEKRSPYIGMRCAKSSQ</sequence>
<dbReference type="Pfam" id="PF03781">
    <property type="entry name" value="FGE-sulfatase"/>
    <property type="match status" value="1"/>
</dbReference>
<dbReference type="Pfam" id="PF00656">
    <property type="entry name" value="Peptidase_C14"/>
    <property type="match status" value="1"/>
</dbReference>
<dbReference type="GO" id="GO:0006508">
    <property type="term" value="P:proteolysis"/>
    <property type="evidence" value="ECO:0007669"/>
    <property type="project" value="InterPro"/>
</dbReference>
<dbReference type="Gene3D" id="3.90.1580.10">
    <property type="entry name" value="paralog of FGE (formylglycine-generating enzyme)"/>
    <property type="match status" value="1"/>
</dbReference>
<dbReference type="InterPro" id="IPR042095">
    <property type="entry name" value="SUMF_sf"/>
</dbReference>
<dbReference type="SUPFAM" id="SSF56436">
    <property type="entry name" value="C-type lectin-like"/>
    <property type="match status" value="1"/>
</dbReference>
<evidence type="ECO:0000259" key="3">
    <source>
        <dbReference type="Pfam" id="PF00656"/>
    </source>
</evidence>
<feature type="compositionally biased region" description="Low complexity" evidence="1">
    <location>
        <begin position="929"/>
        <end position="942"/>
    </location>
</feature>
<feature type="chain" id="PRO_5041669450" evidence="2">
    <location>
        <begin position="43"/>
        <end position="1251"/>
    </location>
</feature>
<dbReference type="InterPro" id="IPR029030">
    <property type="entry name" value="Caspase-like_dom_sf"/>
</dbReference>
<evidence type="ECO:0000313" key="6">
    <source>
        <dbReference type="Proteomes" id="UP001302719"/>
    </source>
</evidence>
<dbReference type="InterPro" id="IPR005532">
    <property type="entry name" value="SUMF_dom"/>
</dbReference>
<dbReference type="SUPFAM" id="SSF52129">
    <property type="entry name" value="Caspase-like"/>
    <property type="match status" value="1"/>
</dbReference>
<feature type="region of interest" description="Disordered" evidence="1">
    <location>
        <begin position="313"/>
        <end position="333"/>
    </location>
</feature>
<organism evidence="5 6">
    <name type="scientific">Candidatus Nitrospira allomarina</name>
    <dbReference type="NCBI Taxonomy" id="3020900"/>
    <lineage>
        <taxon>Bacteria</taxon>
        <taxon>Pseudomonadati</taxon>
        <taxon>Nitrospirota</taxon>
        <taxon>Nitrospiria</taxon>
        <taxon>Nitrospirales</taxon>
        <taxon>Nitrospiraceae</taxon>
        <taxon>Nitrospira</taxon>
    </lineage>
</organism>
<proteinExistence type="predicted"/>
<dbReference type="Proteomes" id="UP001302719">
    <property type="component" value="Chromosome"/>
</dbReference>
<dbReference type="AlphaFoldDB" id="A0AA96G9C0"/>
<evidence type="ECO:0000259" key="4">
    <source>
        <dbReference type="Pfam" id="PF03781"/>
    </source>
</evidence>
<dbReference type="Gene3D" id="3.40.50.1460">
    <property type="match status" value="1"/>
</dbReference>
<feature type="signal peptide" evidence="2">
    <location>
        <begin position="1"/>
        <end position="42"/>
    </location>
</feature>
<name>A0AA96G9C0_9BACT</name>
<dbReference type="GO" id="GO:0120147">
    <property type="term" value="F:formylglycine-generating oxidase activity"/>
    <property type="evidence" value="ECO:0007669"/>
    <property type="project" value="TreeGrafter"/>
</dbReference>
<dbReference type="EMBL" id="CP116967">
    <property type="protein sequence ID" value="WNM57291.1"/>
    <property type="molecule type" value="Genomic_DNA"/>
</dbReference>
<evidence type="ECO:0000256" key="2">
    <source>
        <dbReference type="SAM" id="SignalP"/>
    </source>
</evidence>
<keyword evidence="2" id="KW-0732">Signal</keyword>
<gene>
    <name evidence="5" type="ORF">PP769_15125</name>
</gene>
<dbReference type="PANTHER" id="PTHR23150">
    <property type="entry name" value="SULFATASE MODIFYING FACTOR 1, 2"/>
    <property type="match status" value="1"/>
</dbReference>